<dbReference type="Proteomes" id="UP001597012">
    <property type="component" value="Unassembled WGS sequence"/>
</dbReference>
<organism evidence="3 4">
    <name type="scientific">Maribacter chungangensis</name>
    <dbReference type="NCBI Taxonomy" id="1069117"/>
    <lineage>
        <taxon>Bacteria</taxon>
        <taxon>Pseudomonadati</taxon>
        <taxon>Bacteroidota</taxon>
        <taxon>Flavobacteriia</taxon>
        <taxon>Flavobacteriales</taxon>
        <taxon>Flavobacteriaceae</taxon>
        <taxon>Maribacter</taxon>
    </lineage>
</organism>
<evidence type="ECO:0000256" key="1">
    <source>
        <dbReference type="ARBA" id="ARBA00022729"/>
    </source>
</evidence>
<evidence type="ECO:0000259" key="2">
    <source>
        <dbReference type="PROSITE" id="PS50022"/>
    </source>
</evidence>
<dbReference type="RefSeq" id="WP_379935318.1">
    <property type="nucleotide sequence ID" value="NZ_JBHTHY010000012.1"/>
</dbReference>
<accession>A0ABW3B692</accession>
<protein>
    <submittedName>
        <fullName evidence="3">T9SS type A sorting domain-containing protein</fullName>
    </submittedName>
</protein>
<proteinExistence type="predicted"/>
<dbReference type="PROSITE" id="PS50022">
    <property type="entry name" value="FA58C_3"/>
    <property type="match status" value="1"/>
</dbReference>
<comment type="caution">
    <text evidence="3">The sequence shown here is derived from an EMBL/GenBank/DDBJ whole genome shotgun (WGS) entry which is preliminary data.</text>
</comment>
<dbReference type="Gene3D" id="2.60.120.260">
    <property type="entry name" value="Galactose-binding domain-like"/>
    <property type="match status" value="1"/>
</dbReference>
<dbReference type="InterPro" id="IPR000421">
    <property type="entry name" value="FA58C"/>
</dbReference>
<dbReference type="InterPro" id="IPR026444">
    <property type="entry name" value="Secre_tail"/>
</dbReference>
<feature type="non-terminal residue" evidence="3">
    <location>
        <position position="1"/>
    </location>
</feature>
<dbReference type="InterPro" id="IPR008979">
    <property type="entry name" value="Galactose-bd-like_sf"/>
</dbReference>
<keyword evidence="4" id="KW-1185">Reference proteome</keyword>
<keyword evidence="1" id="KW-0732">Signal</keyword>
<reference evidence="4" key="1">
    <citation type="journal article" date="2019" name="Int. J. Syst. Evol. Microbiol.">
        <title>The Global Catalogue of Microorganisms (GCM) 10K type strain sequencing project: providing services to taxonomists for standard genome sequencing and annotation.</title>
        <authorList>
            <consortium name="The Broad Institute Genomics Platform"/>
            <consortium name="The Broad Institute Genome Sequencing Center for Infectious Disease"/>
            <person name="Wu L."/>
            <person name="Ma J."/>
        </authorList>
    </citation>
    <scope>NUCLEOTIDE SEQUENCE [LARGE SCALE GENOMIC DNA]</scope>
    <source>
        <strain evidence="4">CCUG 61948</strain>
    </source>
</reference>
<evidence type="ECO:0000313" key="4">
    <source>
        <dbReference type="Proteomes" id="UP001597012"/>
    </source>
</evidence>
<evidence type="ECO:0000313" key="3">
    <source>
        <dbReference type="EMBL" id="MFD0798519.1"/>
    </source>
</evidence>
<dbReference type="Pfam" id="PF18962">
    <property type="entry name" value="Por_Secre_tail"/>
    <property type="match status" value="1"/>
</dbReference>
<gene>
    <name evidence="3" type="ORF">ACFQZJ_13690</name>
</gene>
<name>A0ABW3B692_9FLAO</name>
<sequence length="271" mass="30079">QAGNDTDCTGTLADVTEPVGSGTITSRNDFVPAEDRFKAFDNRRTRGDHSKWLDGAGIPTTTEPSWIQIVLEGPRRVEAITLTSANDDYGRDPRDFRLMASNGGAFTQVGSWSDQAFPLRYQTRTFELSAPGSYTTYRLEITRNDEGVELTQLAEIELLGCDAPIPESVSLSARLIPNKDNIQGEIFSFSPNPVGEARNIRLDLPSSLRDTEVKVTLYSMEGRLVHSTKFMSGIKGISHEIQLDQSLPTGIYLLEVSNTEKKVYRKKMIVK</sequence>
<dbReference type="SUPFAM" id="SSF49785">
    <property type="entry name" value="Galactose-binding domain-like"/>
    <property type="match status" value="1"/>
</dbReference>
<dbReference type="EMBL" id="JBHTHY010000012">
    <property type="protein sequence ID" value="MFD0798519.1"/>
    <property type="molecule type" value="Genomic_DNA"/>
</dbReference>
<feature type="domain" description="F5/8 type C" evidence="2">
    <location>
        <begin position="8"/>
        <end position="161"/>
    </location>
</feature>
<dbReference type="NCBIfam" id="TIGR04183">
    <property type="entry name" value="Por_Secre_tail"/>
    <property type="match status" value="1"/>
</dbReference>